<gene>
    <name evidence="2" type="ORF">HNP48_006341</name>
</gene>
<comment type="caution">
    <text evidence="2">The sequence shown here is derived from an EMBL/GenBank/DDBJ whole genome shotgun (WGS) entry which is preliminary data.</text>
</comment>
<sequence>MKRHLLVFFALCTPLLASAAELTISCIGPESDHCPVKVEARLSEERLVAYLQFPQPSGGTQGAVFGWCGPQSSGAFSTPGGWSRDSTGCKGTGVFQVINGEFTKRQLADSYIVFESRKTEGFCAGGKAPLCLVYPR</sequence>
<dbReference type="AlphaFoldDB" id="A0A7X0PL79"/>
<protein>
    <submittedName>
        <fullName evidence="2">Uncharacterized protein</fullName>
    </submittedName>
</protein>
<accession>A0A7X0PL79</accession>
<evidence type="ECO:0000313" key="3">
    <source>
        <dbReference type="Proteomes" id="UP000575083"/>
    </source>
</evidence>
<dbReference type="EMBL" id="JACHLK010000021">
    <property type="protein sequence ID" value="MBB6563617.1"/>
    <property type="molecule type" value="Genomic_DNA"/>
</dbReference>
<keyword evidence="1" id="KW-0732">Signal</keyword>
<proteinExistence type="predicted"/>
<feature type="signal peptide" evidence="1">
    <location>
        <begin position="1"/>
        <end position="19"/>
    </location>
</feature>
<keyword evidence="3" id="KW-1185">Reference proteome</keyword>
<reference evidence="2 3" key="1">
    <citation type="submission" date="2020-08" db="EMBL/GenBank/DDBJ databases">
        <title>Functional genomics of gut bacteria from endangered species of beetles.</title>
        <authorList>
            <person name="Carlos-Shanley C."/>
        </authorList>
    </citation>
    <scope>NUCLEOTIDE SEQUENCE [LARGE SCALE GENOMIC DNA]</scope>
    <source>
        <strain evidence="2 3">S00198</strain>
    </source>
</reference>
<evidence type="ECO:0000256" key="1">
    <source>
        <dbReference type="SAM" id="SignalP"/>
    </source>
</evidence>
<dbReference type="Proteomes" id="UP000575083">
    <property type="component" value="Unassembled WGS sequence"/>
</dbReference>
<feature type="chain" id="PRO_5031256975" evidence="1">
    <location>
        <begin position="20"/>
        <end position="136"/>
    </location>
</feature>
<dbReference type="RefSeq" id="WP_184864835.1">
    <property type="nucleotide sequence ID" value="NZ_JACHLK010000021.1"/>
</dbReference>
<name>A0A7X0PL79_9BURK</name>
<organism evidence="2 3">
    <name type="scientific">Acidovorax soli</name>
    <dbReference type="NCBI Taxonomy" id="592050"/>
    <lineage>
        <taxon>Bacteria</taxon>
        <taxon>Pseudomonadati</taxon>
        <taxon>Pseudomonadota</taxon>
        <taxon>Betaproteobacteria</taxon>
        <taxon>Burkholderiales</taxon>
        <taxon>Comamonadaceae</taxon>
        <taxon>Acidovorax</taxon>
    </lineage>
</organism>
<evidence type="ECO:0000313" key="2">
    <source>
        <dbReference type="EMBL" id="MBB6563617.1"/>
    </source>
</evidence>